<dbReference type="Gene3D" id="1.10.1200.10">
    <property type="entry name" value="ACP-like"/>
    <property type="match status" value="1"/>
</dbReference>
<dbReference type="SMART" id="SM00827">
    <property type="entry name" value="PKS_AT"/>
    <property type="match status" value="1"/>
</dbReference>
<dbReference type="Pfam" id="PF16197">
    <property type="entry name" value="KAsynt_C_assoc"/>
    <property type="match status" value="1"/>
</dbReference>
<sequence>MTQETSIAVIGMACRYPGAPTLRDFWRLLRSGSDGISRYDRAELVAQGYDPALVMRPEFVPAEGVVAGSRTFDWSVFGYSRAEAATIDPQQRIFLECAAQAIDDAGLDPIRFPGLIGVYAGAENPVGDPGRDVDPMLRIIGSRPDFLTTRVAYKLGLRGPAVTVQTACSTSLTAVHMGVQSLLAYECDAVLAGGVSLSGDGTRGYLYQEGGILSPDGYCRPFDERAAGTVPSEGVGVVVLRRLTDALRDGDRIAAVIRGSAINNDGNDKIGYTAPSVAGQRDAIMLAQRVAEIEPADIQYVETHGTGTRIGDPIEFQALTDAFHADTAGRETCWLGAVKSNIGHTGSAAGVAALIKTILMVEHRELVPTLHFTAPNPLLKIETTSFRVSTRRQAWPDRGTPLAAISSFGVGGTNAHVIVEAAPHVTNRPAGTGISLVPFSASSPGRLNTLRHDLAAHLDARPDSSLAGASRTLAGRRRFEYRATVVARTPAEAAERLRAAPPAPGEVRRLSRVAFLFPGQGTLRHAAGAAAYRLLPGFAGYFDTIAGIAREQHAVDLRPVVSPDAGTPEWFADTVHQQLALLALGFALGRQLQDWQVAPAAMLGNSVGEYVAALLAGLWTPQDATRLVFQRATAMRDTEPGRMVTVAAGADELRGRTGDAVEIAVAGPGWTVLSGPAAAVDELLAGPALAAWQTRLMATNRAFHSAAMESATAALRAAVAATPHQAPRVPLVSNAGGGWAGEEEIVSADYWARQLRGTVRLRDGLTTLLSAGCDTYVELGPGTSMIAALRHHPEWVAEASTVALLGRESDDGEHALLGALGSLWERGADVPLNELPGGETPVRCSLPPHPLESADLEVAPEPHRPAGRATVTGGADDGNDVRAVLEQLWCAALGTASAADHDDFFALGGESLMVVSLIGKVRQRLGGDLAVADFDRQPTFGALLELAGRVRPDPMVTLPGLVPLRHGRGRPVFLAADALGTTASYRALAGRIDTDRPVYGLEQQRPSGDRARPSIARIAARHLDVMRQVDDSGPYTIGGWSFGAMVAHEIASQLVASGREVEMLVAIDGFPPQTRGLPVAAHPGYLISNLRLALDARLGRGRIGEIVGRTTGPADVFAANIGALLAYRPRPVPCPAAAFPATGPAADDAIGLRVSRRLSTFYTSVTVQPVIGDHWSMLTEPYVRDLSARLSEVLTGSTDSTPAKARR</sequence>
<dbReference type="Proteomes" id="UP000603200">
    <property type="component" value="Unassembled WGS sequence"/>
</dbReference>
<dbReference type="RefSeq" id="WP_203841519.1">
    <property type="nucleotide sequence ID" value="NZ_BAAATV010000019.1"/>
</dbReference>
<name>A0ABQ4A0Z9_9ACTN</name>
<dbReference type="InterPro" id="IPR016035">
    <property type="entry name" value="Acyl_Trfase/lysoPLipase"/>
</dbReference>
<proteinExistence type="predicted"/>
<dbReference type="Pfam" id="PF00975">
    <property type="entry name" value="Thioesterase"/>
    <property type="match status" value="1"/>
</dbReference>
<dbReference type="InterPro" id="IPR020841">
    <property type="entry name" value="PKS_Beta-ketoAc_synthase_dom"/>
</dbReference>
<dbReference type="PROSITE" id="PS52004">
    <property type="entry name" value="KS3_2"/>
    <property type="match status" value="1"/>
</dbReference>
<dbReference type="InterPro" id="IPR020802">
    <property type="entry name" value="TesA-like"/>
</dbReference>
<keyword evidence="1" id="KW-0596">Phosphopantetheine</keyword>
<evidence type="ECO:0000256" key="2">
    <source>
        <dbReference type="ARBA" id="ARBA00022553"/>
    </source>
</evidence>
<dbReference type="InterPro" id="IPR014030">
    <property type="entry name" value="Ketoacyl_synth_N"/>
</dbReference>
<dbReference type="CDD" id="cd00833">
    <property type="entry name" value="PKS"/>
    <property type="match status" value="1"/>
</dbReference>
<protein>
    <recommendedName>
        <fullName evidence="8">Acyl transferase domain-containing protein</fullName>
    </recommendedName>
</protein>
<dbReference type="InterPro" id="IPR001031">
    <property type="entry name" value="Thioesterase"/>
</dbReference>
<reference evidence="6 7" key="1">
    <citation type="submission" date="2021-01" db="EMBL/GenBank/DDBJ databases">
        <title>Whole genome shotgun sequence of Actinoplanes humidus NBRC 14915.</title>
        <authorList>
            <person name="Komaki H."/>
            <person name="Tamura T."/>
        </authorList>
    </citation>
    <scope>NUCLEOTIDE SEQUENCE [LARGE SCALE GENOMIC DNA]</scope>
    <source>
        <strain evidence="6 7">NBRC 14915</strain>
    </source>
</reference>
<dbReference type="InterPro" id="IPR050091">
    <property type="entry name" value="PKS_NRPS_Biosynth_Enz"/>
</dbReference>
<dbReference type="SUPFAM" id="SSF52151">
    <property type="entry name" value="FabD/lysophospholipase-like"/>
    <property type="match status" value="1"/>
</dbReference>
<feature type="domain" description="Carrier" evidence="4">
    <location>
        <begin position="876"/>
        <end position="951"/>
    </location>
</feature>
<dbReference type="Pfam" id="PF00698">
    <property type="entry name" value="Acyl_transf_1"/>
    <property type="match status" value="1"/>
</dbReference>
<dbReference type="SUPFAM" id="SSF53474">
    <property type="entry name" value="alpha/beta-Hydrolases"/>
    <property type="match status" value="1"/>
</dbReference>
<comment type="caution">
    <text evidence="6">The sequence shown here is derived from an EMBL/GenBank/DDBJ whole genome shotgun (WGS) entry which is preliminary data.</text>
</comment>
<dbReference type="Pfam" id="PF02801">
    <property type="entry name" value="Ketoacyl-synt_C"/>
    <property type="match status" value="1"/>
</dbReference>
<evidence type="ECO:0000256" key="1">
    <source>
        <dbReference type="ARBA" id="ARBA00022450"/>
    </source>
</evidence>
<dbReference type="InterPro" id="IPR018201">
    <property type="entry name" value="Ketoacyl_synth_AS"/>
</dbReference>
<dbReference type="Pfam" id="PF00109">
    <property type="entry name" value="ketoacyl-synt"/>
    <property type="match status" value="1"/>
</dbReference>
<dbReference type="PROSITE" id="PS50075">
    <property type="entry name" value="CARRIER"/>
    <property type="match status" value="1"/>
</dbReference>
<evidence type="ECO:0000256" key="3">
    <source>
        <dbReference type="ARBA" id="ARBA00022679"/>
    </source>
</evidence>
<feature type="domain" description="Ketosynthase family 3 (KS3)" evidence="5">
    <location>
        <begin position="4"/>
        <end position="421"/>
    </location>
</feature>
<dbReference type="PROSITE" id="PS00606">
    <property type="entry name" value="KS3_1"/>
    <property type="match status" value="1"/>
</dbReference>
<dbReference type="InterPro" id="IPR032821">
    <property type="entry name" value="PKS_assoc"/>
</dbReference>
<evidence type="ECO:0000313" key="7">
    <source>
        <dbReference type="Proteomes" id="UP000603200"/>
    </source>
</evidence>
<dbReference type="InterPro" id="IPR036736">
    <property type="entry name" value="ACP-like_sf"/>
</dbReference>
<dbReference type="PANTHER" id="PTHR43775:SF37">
    <property type="entry name" value="SI:DKEY-61P9.11"/>
    <property type="match status" value="1"/>
</dbReference>
<evidence type="ECO:0000259" key="4">
    <source>
        <dbReference type="PROSITE" id="PS50075"/>
    </source>
</evidence>
<dbReference type="InterPro" id="IPR029058">
    <property type="entry name" value="AB_hydrolase_fold"/>
</dbReference>
<dbReference type="EMBL" id="BOMN01000111">
    <property type="protein sequence ID" value="GIE24507.1"/>
    <property type="molecule type" value="Genomic_DNA"/>
</dbReference>
<dbReference type="SUPFAM" id="SSF47336">
    <property type="entry name" value="ACP-like"/>
    <property type="match status" value="1"/>
</dbReference>
<dbReference type="InterPro" id="IPR016039">
    <property type="entry name" value="Thiolase-like"/>
</dbReference>
<dbReference type="SUPFAM" id="SSF53901">
    <property type="entry name" value="Thiolase-like"/>
    <property type="match status" value="1"/>
</dbReference>
<accession>A0ABQ4A0Z9</accession>
<dbReference type="Pfam" id="PF00550">
    <property type="entry name" value="PP-binding"/>
    <property type="match status" value="1"/>
</dbReference>
<gene>
    <name evidence="6" type="ORF">Ahu01nite_076090</name>
</gene>
<dbReference type="InterPro" id="IPR009081">
    <property type="entry name" value="PP-bd_ACP"/>
</dbReference>
<dbReference type="SMART" id="SM00825">
    <property type="entry name" value="PKS_KS"/>
    <property type="match status" value="1"/>
</dbReference>
<dbReference type="InterPro" id="IPR014031">
    <property type="entry name" value="Ketoacyl_synth_C"/>
</dbReference>
<organism evidence="6 7">
    <name type="scientific">Winogradskya humida</name>
    <dbReference type="NCBI Taxonomy" id="113566"/>
    <lineage>
        <taxon>Bacteria</taxon>
        <taxon>Bacillati</taxon>
        <taxon>Actinomycetota</taxon>
        <taxon>Actinomycetes</taxon>
        <taxon>Micromonosporales</taxon>
        <taxon>Micromonosporaceae</taxon>
        <taxon>Winogradskya</taxon>
    </lineage>
</organism>
<keyword evidence="2" id="KW-0597">Phosphoprotein</keyword>
<keyword evidence="3" id="KW-0808">Transferase</keyword>
<dbReference type="SMART" id="SM00824">
    <property type="entry name" value="PKS_TE"/>
    <property type="match status" value="1"/>
</dbReference>
<evidence type="ECO:0000313" key="6">
    <source>
        <dbReference type="EMBL" id="GIE24507.1"/>
    </source>
</evidence>
<dbReference type="Gene3D" id="3.40.50.1820">
    <property type="entry name" value="alpha/beta hydrolase"/>
    <property type="match status" value="1"/>
</dbReference>
<keyword evidence="7" id="KW-1185">Reference proteome</keyword>
<evidence type="ECO:0008006" key="8">
    <source>
        <dbReference type="Google" id="ProtNLM"/>
    </source>
</evidence>
<dbReference type="Gene3D" id="3.30.70.250">
    <property type="entry name" value="Malonyl-CoA ACP transacylase, ACP-binding"/>
    <property type="match status" value="1"/>
</dbReference>
<evidence type="ECO:0000259" key="5">
    <source>
        <dbReference type="PROSITE" id="PS52004"/>
    </source>
</evidence>
<dbReference type="Gene3D" id="3.30.70.3290">
    <property type="match status" value="1"/>
</dbReference>
<dbReference type="Gene3D" id="3.40.366.10">
    <property type="entry name" value="Malonyl-Coenzyme A Acyl Carrier Protein, domain 2"/>
    <property type="match status" value="1"/>
</dbReference>
<dbReference type="InterPro" id="IPR001227">
    <property type="entry name" value="Ac_transferase_dom_sf"/>
</dbReference>
<dbReference type="PANTHER" id="PTHR43775">
    <property type="entry name" value="FATTY ACID SYNTHASE"/>
    <property type="match status" value="1"/>
</dbReference>
<dbReference type="Gene3D" id="3.40.47.10">
    <property type="match status" value="1"/>
</dbReference>
<dbReference type="InterPro" id="IPR014043">
    <property type="entry name" value="Acyl_transferase_dom"/>
</dbReference>